<proteinExistence type="predicted"/>
<dbReference type="OrthoDB" id="4139357at2759"/>
<protein>
    <submittedName>
        <fullName evidence="1">Uncharacterized protein</fullName>
    </submittedName>
</protein>
<gene>
    <name evidence="1" type="ORF">M0811_10008</name>
</gene>
<organism evidence="1 2">
    <name type="scientific">Anaeramoeba ignava</name>
    <name type="common">Anaerobic marine amoeba</name>
    <dbReference type="NCBI Taxonomy" id="1746090"/>
    <lineage>
        <taxon>Eukaryota</taxon>
        <taxon>Metamonada</taxon>
        <taxon>Anaeramoebidae</taxon>
        <taxon>Anaeramoeba</taxon>
    </lineage>
</organism>
<accession>A0A9Q0R9W3</accession>
<name>A0A9Q0R9W3_ANAIG</name>
<sequence length="68" mass="7345">MVARACIPSTFDILLIITLFPTQFPGWFGVLAVLLPAFGIVSPAGFAGENSPRVILRTIVEDKNILES</sequence>
<evidence type="ECO:0000313" key="1">
    <source>
        <dbReference type="EMBL" id="KAJ5071848.1"/>
    </source>
</evidence>
<evidence type="ECO:0000313" key="2">
    <source>
        <dbReference type="Proteomes" id="UP001149090"/>
    </source>
</evidence>
<dbReference type="AlphaFoldDB" id="A0A9Q0R9W3"/>
<keyword evidence="2" id="KW-1185">Reference proteome</keyword>
<dbReference type="EMBL" id="JAPDFW010000085">
    <property type="protein sequence ID" value="KAJ5071848.1"/>
    <property type="molecule type" value="Genomic_DNA"/>
</dbReference>
<dbReference type="Proteomes" id="UP001149090">
    <property type="component" value="Unassembled WGS sequence"/>
</dbReference>
<comment type="caution">
    <text evidence="1">The sequence shown here is derived from an EMBL/GenBank/DDBJ whole genome shotgun (WGS) entry which is preliminary data.</text>
</comment>
<reference evidence="1" key="1">
    <citation type="submission" date="2022-10" db="EMBL/GenBank/DDBJ databases">
        <title>Novel sulphate-reducing endosymbionts in the free-living metamonad Anaeramoeba.</title>
        <authorList>
            <person name="Jerlstrom-Hultqvist J."/>
            <person name="Cepicka I."/>
            <person name="Gallot-Lavallee L."/>
            <person name="Salas-Leiva D."/>
            <person name="Curtis B.A."/>
            <person name="Zahonova K."/>
            <person name="Pipaliya S."/>
            <person name="Dacks J."/>
            <person name="Roger A.J."/>
        </authorList>
    </citation>
    <scope>NUCLEOTIDE SEQUENCE</scope>
    <source>
        <strain evidence="1">BMAN</strain>
    </source>
</reference>